<protein>
    <submittedName>
        <fullName evidence="2">Transposase DDE domain-containing protein</fullName>
    </submittedName>
</protein>
<sequence length="148" mass="16305">MAKASPTRYRTTNWSDYNAALCKRGSLSVWFDPDMVWHAARSGKRGRPETFSDAAIQTCLTLKVLFGLPLRQTVGLVESLVRMAGLDWPVPDDSMLGRRQTRIAVQIPPDVPIATVTADGAYDTRRCHGAIIVRGADAVIPIRRNGRA</sequence>
<name>A0A239K7N7_9RHOB</name>
<evidence type="ECO:0000313" key="3">
    <source>
        <dbReference type="Proteomes" id="UP000198440"/>
    </source>
</evidence>
<organism evidence="2 3">
    <name type="scientific">Antarctobacter heliothermus</name>
    <dbReference type="NCBI Taxonomy" id="74033"/>
    <lineage>
        <taxon>Bacteria</taxon>
        <taxon>Pseudomonadati</taxon>
        <taxon>Pseudomonadota</taxon>
        <taxon>Alphaproteobacteria</taxon>
        <taxon>Rhodobacterales</taxon>
        <taxon>Roseobacteraceae</taxon>
        <taxon>Antarctobacter</taxon>
    </lineage>
</organism>
<evidence type="ECO:0000313" key="2">
    <source>
        <dbReference type="EMBL" id="SNT13653.1"/>
    </source>
</evidence>
<reference evidence="2 3" key="1">
    <citation type="submission" date="2017-06" db="EMBL/GenBank/DDBJ databases">
        <authorList>
            <person name="Kim H.J."/>
            <person name="Triplett B.A."/>
        </authorList>
    </citation>
    <scope>NUCLEOTIDE SEQUENCE [LARGE SCALE GENOMIC DNA]</scope>
    <source>
        <strain evidence="2 3">DSM 11445</strain>
    </source>
</reference>
<dbReference type="Proteomes" id="UP000198440">
    <property type="component" value="Unassembled WGS sequence"/>
</dbReference>
<accession>A0A239K7N7</accession>
<dbReference type="Pfam" id="PF13737">
    <property type="entry name" value="DDE_Tnp_1_5"/>
    <property type="match status" value="1"/>
</dbReference>
<dbReference type="AlphaFoldDB" id="A0A239K7N7"/>
<gene>
    <name evidence="2" type="ORF">SAMN04488078_106129</name>
</gene>
<proteinExistence type="predicted"/>
<dbReference type="InterPro" id="IPR025668">
    <property type="entry name" value="Tnp_DDE_dom"/>
</dbReference>
<dbReference type="EMBL" id="FZON01000061">
    <property type="protein sequence ID" value="SNT13653.1"/>
    <property type="molecule type" value="Genomic_DNA"/>
</dbReference>
<feature type="domain" description="Transposase DDE" evidence="1">
    <location>
        <begin position="23"/>
        <end position="108"/>
    </location>
</feature>
<evidence type="ECO:0000259" key="1">
    <source>
        <dbReference type="Pfam" id="PF13737"/>
    </source>
</evidence>